<comment type="cofactor">
    <cofactor evidence="1">
        <name>[4Fe-4S] cluster</name>
        <dbReference type="ChEBI" id="CHEBI:49883"/>
    </cofactor>
</comment>
<evidence type="ECO:0000256" key="5">
    <source>
        <dbReference type="ARBA" id="ARBA00023014"/>
    </source>
</evidence>
<organism evidence="7 8">
    <name type="scientific">Tumebacillus permanentifrigoris</name>
    <dbReference type="NCBI Taxonomy" id="378543"/>
    <lineage>
        <taxon>Bacteria</taxon>
        <taxon>Bacillati</taxon>
        <taxon>Bacillota</taxon>
        <taxon>Bacilli</taxon>
        <taxon>Bacillales</taxon>
        <taxon>Alicyclobacillaceae</taxon>
        <taxon>Tumebacillus</taxon>
    </lineage>
</organism>
<dbReference type="OrthoDB" id="9801424at2"/>
<name>A0A316D985_9BACL</name>
<dbReference type="SFLD" id="SFLDG01082">
    <property type="entry name" value="B12-binding_domain_containing"/>
    <property type="match status" value="1"/>
</dbReference>
<accession>A0A316D985</accession>
<keyword evidence="5" id="KW-0411">Iron-sulfur</keyword>
<dbReference type="InterPro" id="IPR023404">
    <property type="entry name" value="rSAM_horseshoe"/>
</dbReference>
<evidence type="ECO:0000256" key="2">
    <source>
        <dbReference type="ARBA" id="ARBA00022691"/>
    </source>
</evidence>
<dbReference type="EMBL" id="QGGL01000010">
    <property type="protein sequence ID" value="PWK11492.1"/>
    <property type="molecule type" value="Genomic_DNA"/>
</dbReference>
<evidence type="ECO:0000256" key="4">
    <source>
        <dbReference type="ARBA" id="ARBA00023004"/>
    </source>
</evidence>
<evidence type="ECO:0000259" key="6">
    <source>
        <dbReference type="PROSITE" id="PS51918"/>
    </source>
</evidence>
<sequence length="807" mass="92716">MDVRPLLVFPPGWTPFGPYLALPALKGYLENRDVHCEIMDLNVDFFDYLFTPEFMAECYEIVKDKHEELDTRETLTQEERVLYNKYARAMLSKNTITNVNKAKDTIRSDEYYDLSKAKYTQNILFDALHLVASRYDGITIRFNKIGLKYSSRSTKQVLQAVEDRILNPFIQYYERNVIPGIQESGHTFVGISITSESQLIAGITLAKLIREHCPNVQHITFGGNMMTRLATGWEQPHPFFEIFDTCVMYEGEEGLYQLLTALATDQPLAFVPNLCYVEDGKLVKNSAVTVAVHELAVPNFDGFPMEKYFMPDLVLPLYSAKSCYARCTFCTIPYASHGKYRILDIDQIYEIMNELSQRYNTKYFTFVDETFAPNTMRKVAQALIDNNADFLWYGETRFTKSFTKEFCDHIYQGGCRKIQFGLESYDQRVLNMMKKDTKVEWIEPTLVNCFEAGIAAHLFFMIGFPTEERHEALKTIEFSRRMLDLSRNTYNNPHSTRGFGTFGLDKYSGVWMNPEEYGIQITDPGEEYDLALNLDYEATIGLTADEAEQVVSLYNQNPYTILDQTNYQSFHESANKLHAEEEPFLRLCLNESTEESMPTYFNVRVRLASRPPSETLSLDEETLAFTMKRDLSRKDLATNENILFYNSKTRRYFQLESRYQPIVDSLQAGVLTVGDIQGDADLLERFEDLLYYDMLLLQGQRSSVQKLDVLDSPLHFNKAATPVQTGEKEIVLFNRVTGEIMKMNSLSYGILQLLDGNQTLQELMGVLRSNSIPVDEGLLQGLVKSGLHNGMIHFSEPFVESRQAELA</sequence>
<keyword evidence="4" id="KW-0408">Iron</keyword>
<dbReference type="GO" id="GO:0003824">
    <property type="term" value="F:catalytic activity"/>
    <property type="evidence" value="ECO:0007669"/>
    <property type="project" value="InterPro"/>
</dbReference>
<dbReference type="AlphaFoldDB" id="A0A316D985"/>
<dbReference type="PANTHER" id="PTHR43409">
    <property type="entry name" value="ANAEROBIC MAGNESIUM-PROTOPORPHYRIN IX MONOMETHYL ESTER CYCLASE-RELATED"/>
    <property type="match status" value="1"/>
</dbReference>
<evidence type="ECO:0000256" key="1">
    <source>
        <dbReference type="ARBA" id="ARBA00001966"/>
    </source>
</evidence>
<dbReference type="GO" id="GO:0046872">
    <property type="term" value="F:metal ion binding"/>
    <property type="evidence" value="ECO:0007669"/>
    <property type="project" value="UniProtKB-KW"/>
</dbReference>
<dbReference type="Gene3D" id="3.80.30.20">
    <property type="entry name" value="tm_1862 like domain"/>
    <property type="match status" value="1"/>
</dbReference>
<dbReference type="PROSITE" id="PS51918">
    <property type="entry name" value="RADICAL_SAM"/>
    <property type="match status" value="1"/>
</dbReference>
<dbReference type="SUPFAM" id="SSF102114">
    <property type="entry name" value="Radical SAM enzymes"/>
    <property type="match status" value="1"/>
</dbReference>
<dbReference type="Pfam" id="PF04055">
    <property type="entry name" value="Radical_SAM"/>
    <property type="match status" value="1"/>
</dbReference>
<dbReference type="Proteomes" id="UP000245634">
    <property type="component" value="Unassembled WGS sequence"/>
</dbReference>
<gene>
    <name evidence="7" type="ORF">C7459_11021</name>
</gene>
<evidence type="ECO:0000313" key="8">
    <source>
        <dbReference type="Proteomes" id="UP000245634"/>
    </source>
</evidence>
<dbReference type="InterPro" id="IPR006638">
    <property type="entry name" value="Elp3/MiaA/NifB-like_rSAM"/>
</dbReference>
<dbReference type="InterPro" id="IPR007197">
    <property type="entry name" value="rSAM"/>
</dbReference>
<keyword evidence="2" id="KW-0949">S-adenosyl-L-methionine</keyword>
<protein>
    <submittedName>
        <fullName evidence="7">Radical SAM family protein</fullName>
    </submittedName>
</protein>
<dbReference type="InterPro" id="IPR058240">
    <property type="entry name" value="rSAM_sf"/>
</dbReference>
<dbReference type="InterPro" id="IPR051198">
    <property type="entry name" value="BchE-like"/>
</dbReference>
<dbReference type="RefSeq" id="WP_109689633.1">
    <property type="nucleotide sequence ID" value="NZ_QGGL01000010.1"/>
</dbReference>
<feature type="domain" description="Radical SAM core" evidence="6">
    <location>
        <begin position="309"/>
        <end position="560"/>
    </location>
</feature>
<comment type="caution">
    <text evidence="7">The sequence shown here is derived from an EMBL/GenBank/DDBJ whole genome shotgun (WGS) entry which is preliminary data.</text>
</comment>
<evidence type="ECO:0000313" key="7">
    <source>
        <dbReference type="EMBL" id="PWK11492.1"/>
    </source>
</evidence>
<keyword evidence="8" id="KW-1185">Reference proteome</keyword>
<evidence type="ECO:0000256" key="3">
    <source>
        <dbReference type="ARBA" id="ARBA00022723"/>
    </source>
</evidence>
<dbReference type="SMART" id="SM00729">
    <property type="entry name" value="Elp3"/>
    <property type="match status" value="1"/>
</dbReference>
<proteinExistence type="predicted"/>
<dbReference type="SFLD" id="SFLDS00029">
    <property type="entry name" value="Radical_SAM"/>
    <property type="match status" value="1"/>
</dbReference>
<reference evidence="7 8" key="1">
    <citation type="submission" date="2018-05" db="EMBL/GenBank/DDBJ databases">
        <title>Genomic Encyclopedia of Type Strains, Phase IV (KMG-IV): sequencing the most valuable type-strain genomes for metagenomic binning, comparative biology and taxonomic classification.</title>
        <authorList>
            <person name="Goeker M."/>
        </authorList>
    </citation>
    <scope>NUCLEOTIDE SEQUENCE [LARGE SCALE GENOMIC DNA]</scope>
    <source>
        <strain evidence="7 8">DSM 18773</strain>
    </source>
</reference>
<keyword evidence="3" id="KW-0479">Metal-binding</keyword>
<dbReference type="GO" id="GO:0051536">
    <property type="term" value="F:iron-sulfur cluster binding"/>
    <property type="evidence" value="ECO:0007669"/>
    <property type="project" value="UniProtKB-KW"/>
</dbReference>